<keyword evidence="4" id="KW-1185">Reference proteome</keyword>
<accession>A0ABR6ERV2</accession>
<sequence length="178" mass="19730">MKPLFSVVALGLLFSMSGCLKQGLDELQNSNQKVMTSVDYTYRFLYTDTIQKGTSKQEILTDRVCEVLFKKNTVKINENNLDGFKTTISYDVNSVLKAGPTGSVTKAMLFATFDKLIKTDQLSKLWVYVTVSDVSTITPLADAPKLGSPGDFSKDHIYQVKAADGSTKDYLIRTIKGF</sequence>
<evidence type="ECO:0000313" key="3">
    <source>
        <dbReference type="EMBL" id="MBB2147554.1"/>
    </source>
</evidence>
<dbReference type="InterPro" id="IPR054460">
    <property type="entry name" value="DUF5018-rel"/>
</dbReference>
<feature type="domain" description="DUF5018" evidence="2">
    <location>
        <begin position="121"/>
        <end position="172"/>
    </location>
</feature>
<gene>
    <name evidence="3" type="ORF">GM920_01390</name>
</gene>
<evidence type="ECO:0000259" key="2">
    <source>
        <dbReference type="Pfam" id="PF22243"/>
    </source>
</evidence>
<feature type="signal peptide" evidence="1">
    <location>
        <begin position="1"/>
        <end position="21"/>
    </location>
</feature>
<dbReference type="Pfam" id="PF22243">
    <property type="entry name" value="DUF5018-rel"/>
    <property type="match status" value="1"/>
</dbReference>
<evidence type="ECO:0000256" key="1">
    <source>
        <dbReference type="SAM" id="SignalP"/>
    </source>
</evidence>
<keyword evidence="1" id="KW-0732">Signal</keyword>
<proteinExistence type="predicted"/>
<name>A0ABR6ERV2_9SPHI</name>
<comment type="caution">
    <text evidence="3">The sequence shown here is derived from an EMBL/GenBank/DDBJ whole genome shotgun (WGS) entry which is preliminary data.</text>
</comment>
<dbReference type="PROSITE" id="PS51257">
    <property type="entry name" value="PROKAR_LIPOPROTEIN"/>
    <property type="match status" value="1"/>
</dbReference>
<reference evidence="3 4" key="1">
    <citation type="submission" date="2019-11" db="EMBL/GenBank/DDBJ databases">
        <title>Description of Pedobacter sp. LMG 31462T.</title>
        <authorList>
            <person name="Carlier A."/>
            <person name="Qi S."/>
            <person name="Vandamme P."/>
        </authorList>
    </citation>
    <scope>NUCLEOTIDE SEQUENCE [LARGE SCALE GENOMIC DNA]</scope>
    <source>
        <strain evidence="3 4">LMG 31462</strain>
    </source>
</reference>
<protein>
    <recommendedName>
        <fullName evidence="2">DUF5018 domain-containing protein</fullName>
    </recommendedName>
</protein>
<dbReference type="Gene3D" id="2.60.40.4120">
    <property type="match status" value="1"/>
</dbReference>
<feature type="chain" id="PRO_5047091001" description="DUF5018 domain-containing protein" evidence="1">
    <location>
        <begin position="22"/>
        <end position="178"/>
    </location>
</feature>
<organism evidence="3 4">
    <name type="scientific">Pedobacter gandavensis</name>
    <dbReference type="NCBI Taxonomy" id="2679963"/>
    <lineage>
        <taxon>Bacteria</taxon>
        <taxon>Pseudomonadati</taxon>
        <taxon>Bacteroidota</taxon>
        <taxon>Sphingobacteriia</taxon>
        <taxon>Sphingobacteriales</taxon>
        <taxon>Sphingobacteriaceae</taxon>
        <taxon>Pedobacter</taxon>
    </lineage>
</organism>
<dbReference type="EMBL" id="WNXC01000001">
    <property type="protein sequence ID" value="MBB2147554.1"/>
    <property type="molecule type" value="Genomic_DNA"/>
</dbReference>
<dbReference type="Proteomes" id="UP000636110">
    <property type="component" value="Unassembled WGS sequence"/>
</dbReference>
<evidence type="ECO:0000313" key="4">
    <source>
        <dbReference type="Proteomes" id="UP000636110"/>
    </source>
</evidence>